<dbReference type="InterPro" id="IPR029151">
    <property type="entry name" value="Sensor-like_sf"/>
</dbReference>
<dbReference type="InterPro" id="IPR033463">
    <property type="entry name" value="sCache_3"/>
</dbReference>
<reference evidence="16" key="1">
    <citation type="submission" date="2024-05" db="EMBL/GenBank/DDBJ databases">
        <title>Alkalihalobacillus sp. strain MEB203 novel alkaliphilic bacterium from Lonar Lake, India.</title>
        <authorList>
            <person name="Joshi A."/>
            <person name="Thite S."/>
            <person name="Mengade P."/>
        </authorList>
    </citation>
    <scope>NUCLEOTIDE SEQUENCE</scope>
    <source>
        <strain evidence="16">MEB 203</strain>
    </source>
</reference>
<dbReference type="Proteomes" id="UP001148125">
    <property type="component" value="Unassembled WGS sequence"/>
</dbReference>
<dbReference type="EC" id="2.7.13.3" evidence="3"/>
<evidence type="ECO:0000256" key="5">
    <source>
        <dbReference type="ARBA" id="ARBA00022553"/>
    </source>
</evidence>
<dbReference type="InterPro" id="IPR005467">
    <property type="entry name" value="His_kinase_dom"/>
</dbReference>
<keyword evidence="4" id="KW-1003">Cell membrane</keyword>
<keyword evidence="10" id="KW-0067">ATP-binding</keyword>
<dbReference type="SUPFAM" id="SSF55890">
    <property type="entry name" value="Sporulation response regulatory protein Spo0B"/>
    <property type="match status" value="1"/>
</dbReference>
<dbReference type="EMBL" id="JAOTPO010000001">
    <property type="protein sequence ID" value="MDE5412215.1"/>
    <property type="molecule type" value="Genomic_DNA"/>
</dbReference>
<dbReference type="SUPFAM" id="SSF55874">
    <property type="entry name" value="ATPase domain of HSP90 chaperone/DNA topoisomerase II/histidine kinase"/>
    <property type="match status" value="1"/>
</dbReference>
<dbReference type="PANTHER" id="PTHR43304">
    <property type="entry name" value="PHYTOCHROME-LIKE PROTEIN CPH1"/>
    <property type="match status" value="1"/>
</dbReference>
<keyword evidence="5" id="KW-0597">Phosphoprotein</keyword>
<dbReference type="PRINTS" id="PR00344">
    <property type="entry name" value="BCTRLSENSOR"/>
</dbReference>
<comment type="caution">
    <text evidence="16">The sequence shown here is derived from an EMBL/GenBank/DDBJ whole genome shotgun (WGS) entry which is preliminary data.</text>
</comment>
<keyword evidence="8" id="KW-0547">Nucleotide-binding</keyword>
<dbReference type="Pfam" id="PF17203">
    <property type="entry name" value="sCache_3_2"/>
    <property type="match status" value="1"/>
</dbReference>
<evidence type="ECO:0000256" key="8">
    <source>
        <dbReference type="ARBA" id="ARBA00022741"/>
    </source>
</evidence>
<name>A0ABT5VAA4_9BACI</name>
<dbReference type="InterPro" id="IPR039506">
    <property type="entry name" value="SPOB_a"/>
</dbReference>
<dbReference type="Pfam" id="PF00989">
    <property type="entry name" value="PAS"/>
    <property type="match status" value="1"/>
</dbReference>
<evidence type="ECO:0000256" key="14">
    <source>
        <dbReference type="SAM" id="Phobius"/>
    </source>
</evidence>
<keyword evidence="7 14" id="KW-0812">Transmembrane</keyword>
<evidence type="ECO:0000256" key="11">
    <source>
        <dbReference type="ARBA" id="ARBA00022989"/>
    </source>
</evidence>
<keyword evidence="6" id="KW-0808">Transferase</keyword>
<evidence type="ECO:0000256" key="10">
    <source>
        <dbReference type="ARBA" id="ARBA00022840"/>
    </source>
</evidence>
<feature type="transmembrane region" description="Helical" evidence="14">
    <location>
        <begin position="15"/>
        <end position="36"/>
    </location>
</feature>
<organism evidence="16 17">
    <name type="scientific">Alkalihalobacterium chitinilyticum</name>
    <dbReference type="NCBI Taxonomy" id="2980103"/>
    <lineage>
        <taxon>Bacteria</taxon>
        <taxon>Bacillati</taxon>
        <taxon>Bacillota</taxon>
        <taxon>Bacilli</taxon>
        <taxon>Bacillales</taxon>
        <taxon>Bacillaceae</taxon>
        <taxon>Alkalihalobacterium</taxon>
    </lineage>
</organism>
<evidence type="ECO:0000256" key="4">
    <source>
        <dbReference type="ARBA" id="ARBA00022475"/>
    </source>
</evidence>
<feature type="domain" description="Histidine kinase" evidence="15">
    <location>
        <begin position="424"/>
        <end position="530"/>
    </location>
</feature>
<evidence type="ECO:0000256" key="12">
    <source>
        <dbReference type="ARBA" id="ARBA00023012"/>
    </source>
</evidence>
<dbReference type="InterPro" id="IPR036890">
    <property type="entry name" value="HATPase_C_sf"/>
</dbReference>
<dbReference type="Gene3D" id="3.30.450.20">
    <property type="entry name" value="PAS domain"/>
    <property type="match status" value="2"/>
</dbReference>
<protein>
    <recommendedName>
        <fullName evidence="3">histidine kinase</fullName>
        <ecNumber evidence="3">2.7.13.3</ecNumber>
    </recommendedName>
</protein>
<dbReference type="InterPro" id="IPR003594">
    <property type="entry name" value="HATPase_dom"/>
</dbReference>
<keyword evidence="13 14" id="KW-0472">Membrane</keyword>
<evidence type="ECO:0000313" key="17">
    <source>
        <dbReference type="Proteomes" id="UP001148125"/>
    </source>
</evidence>
<evidence type="ECO:0000256" key="9">
    <source>
        <dbReference type="ARBA" id="ARBA00022777"/>
    </source>
</evidence>
<dbReference type="Gene3D" id="1.10.287.130">
    <property type="match status" value="1"/>
</dbReference>
<proteinExistence type="predicted"/>
<keyword evidence="11 14" id="KW-1133">Transmembrane helix</keyword>
<accession>A0ABT5VAA4</accession>
<evidence type="ECO:0000259" key="15">
    <source>
        <dbReference type="PROSITE" id="PS50109"/>
    </source>
</evidence>
<evidence type="ECO:0000256" key="1">
    <source>
        <dbReference type="ARBA" id="ARBA00000085"/>
    </source>
</evidence>
<comment type="subcellular location">
    <subcellularLocation>
        <location evidence="2">Cell membrane</location>
        <topology evidence="2">Multi-pass membrane protein</topology>
    </subcellularLocation>
</comment>
<keyword evidence="17" id="KW-1185">Reference proteome</keyword>
<keyword evidence="9 16" id="KW-0418">Kinase</keyword>
<sequence>MKALLQLPIRWKITGLSFGIVAFSLIIIGIILLGYVSEIKEEERSQQAMITAQLVAQNQTVQDSIELANASEILQPLIERMRVLNEQDYIVILNMDRIRLTHPIPERLGTPFVGGDEGAAFAEHIYISKAKAEDGTETVRAFVPIINRDREQVGVVVVGSVLPYLSDIIYEFGRTALIIILITTLFGFWGAWLLANHIKKQTFEMEPSELARVLEERTATFNAIHDGVIAIDEHQRITVINEAAKRMLNVHGNVVGKQISDVIPDTRLPEILEIGQPVYQREFYVQNRAILSNRIPITDQGRTIGAVAIFQDKTEVNRLAKELTGVQAFVDALRVQNHEYSNKLHTIAGLIQLNQGNKALDYIFELNEEHSALSRILMQQIHDDSIVGLLLGKVSRGKELGISLKINKSSSFVNYPEGITNHDLVVIIGNLIDNSYDALLETDTSDKTVYILVKELEEELFIQVSDNGIGIPKGYKERIFTRGFSTKKKEGRGIGLFLIQSIVERVNGTIDIDSEENEGTTISITLPLKREDGVGHAL</sequence>
<comment type="catalytic activity">
    <reaction evidence="1">
        <text>ATP + protein L-histidine = ADP + protein N-phospho-L-histidine.</text>
        <dbReference type="EC" id="2.7.13.3"/>
    </reaction>
</comment>
<dbReference type="InterPro" id="IPR052162">
    <property type="entry name" value="Sensor_kinase/Photoreceptor"/>
</dbReference>
<evidence type="ECO:0000256" key="7">
    <source>
        <dbReference type="ARBA" id="ARBA00022692"/>
    </source>
</evidence>
<dbReference type="RefSeq" id="WP_275116834.1">
    <property type="nucleotide sequence ID" value="NZ_JAOTPO010000001.1"/>
</dbReference>
<dbReference type="SUPFAM" id="SSF103190">
    <property type="entry name" value="Sensory domain-like"/>
    <property type="match status" value="1"/>
</dbReference>
<dbReference type="GO" id="GO:0016301">
    <property type="term" value="F:kinase activity"/>
    <property type="evidence" value="ECO:0007669"/>
    <property type="project" value="UniProtKB-KW"/>
</dbReference>
<dbReference type="SUPFAM" id="SSF55785">
    <property type="entry name" value="PYP-like sensor domain (PAS domain)"/>
    <property type="match status" value="1"/>
</dbReference>
<evidence type="ECO:0000256" key="13">
    <source>
        <dbReference type="ARBA" id="ARBA00023136"/>
    </source>
</evidence>
<evidence type="ECO:0000256" key="6">
    <source>
        <dbReference type="ARBA" id="ARBA00022679"/>
    </source>
</evidence>
<dbReference type="InterPro" id="IPR035965">
    <property type="entry name" value="PAS-like_dom_sf"/>
</dbReference>
<dbReference type="InterPro" id="IPR013767">
    <property type="entry name" value="PAS_fold"/>
</dbReference>
<dbReference type="CDD" id="cd00130">
    <property type="entry name" value="PAS"/>
    <property type="match status" value="1"/>
</dbReference>
<dbReference type="SMART" id="SM00091">
    <property type="entry name" value="PAS"/>
    <property type="match status" value="1"/>
</dbReference>
<dbReference type="Pfam" id="PF14689">
    <property type="entry name" value="SPOB_a"/>
    <property type="match status" value="1"/>
</dbReference>
<dbReference type="Gene3D" id="3.30.565.10">
    <property type="entry name" value="Histidine kinase-like ATPase, C-terminal domain"/>
    <property type="match status" value="1"/>
</dbReference>
<keyword evidence="12" id="KW-0902">Two-component regulatory system</keyword>
<evidence type="ECO:0000256" key="2">
    <source>
        <dbReference type="ARBA" id="ARBA00004651"/>
    </source>
</evidence>
<dbReference type="PROSITE" id="PS50109">
    <property type="entry name" value="HIS_KIN"/>
    <property type="match status" value="1"/>
</dbReference>
<evidence type="ECO:0000256" key="3">
    <source>
        <dbReference type="ARBA" id="ARBA00012438"/>
    </source>
</evidence>
<feature type="transmembrane region" description="Helical" evidence="14">
    <location>
        <begin position="176"/>
        <end position="195"/>
    </location>
</feature>
<dbReference type="PANTHER" id="PTHR43304:SF1">
    <property type="entry name" value="PAC DOMAIN-CONTAINING PROTEIN"/>
    <property type="match status" value="1"/>
</dbReference>
<dbReference type="SMART" id="SM00387">
    <property type="entry name" value="HATPase_c"/>
    <property type="match status" value="1"/>
</dbReference>
<dbReference type="Pfam" id="PF02518">
    <property type="entry name" value="HATPase_c"/>
    <property type="match status" value="1"/>
</dbReference>
<dbReference type="InterPro" id="IPR004358">
    <property type="entry name" value="Sig_transdc_His_kin-like_C"/>
</dbReference>
<gene>
    <name evidence="16" type="ORF">N7Z68_02285</name>
</gene>
<dbReference type="InterPro" id="IPR016120">
    <property type="entry name" value="Sig_transdc_His_kin_SpoOB"/>
</dbReference>
<evidence type="ECO:0000313" key="16">
    <source>
        <dbReference type="EMBL" id="MDE5412215.1"/>
    </source>
</evidence>
<dbReference type="InterPro" id="IPR000014">
    <property type="entry name" value="PAS"/>
</dbReference>